<geneLocation type="plasmid" evidence="1 2">
    <name>pMETHO01</name>
</geneLocation>
<dbReference type="PANTHER" id="PTHR33969:SF2">
    <property type="entry name" value="SEGREGATION AND CONDENSATION PROTEIN A"/>
    <property type="match status" value="1"/>
</dbReference>
<evidence type="ECO:0000313" key="2">
    <source>
        <dbReference type="Proteomes" id="UP000010866"/>
    </source>
</evidence>
<dbReference type="Gene3D" id="1.10.10.580">
    <property type="entry name" value="Structural maintenance of chromosome 1. Chain E"/>
    <property type="match status" value="1"/>
</dbReference>
<sequence length="275" mass="31580">MSIKETQNPIEISDDNSSQLCEIAQEIKLNLEKLKVDTSKIDLPEDILNEPIEILLYLAKNEKIDPWNVDIITITDWFFSMLKSMEKMDIRISARTLMQASILLRIKSSSISLDDEIDFELPADPADQQALIDQDLEHEYSLPSTSRKKVYISLDDLLDELLIETTEPDTPADEYLKPGFDDPILITTDSVLEIAHEEDILGHSERLKERLDQIFLENEFITLSEIINSGTESPLLIYLALLFLANDKKVHLTQTELYGEIYIRMPQEIEIQVIT</sequence>
<dbReference type="InterPro" id="IPR023093">
    <property type="entry name" value="ScpA-like_C"/>
</dbReference>
<keyword evidence="2" id="KW-1185">Reference proteome</keyword>
<evidence type="ECO:0000313" key="1">
    <source>
        <dbReference type="EMBL" id="AGB50788.1"/>
    </source>
</evidence>
<evidence type="ECO:0008006" key="3">
    <source>
        <dbReference type="Google" id="ProtNLM"/>
    </source>
</evidence>
<accession>L0L320</accession>
<dbReference type="Proteomes" id="UP000010866">
    <property type="component" value="Plasmid pMETHO01"/>
</dbReference>
<dbReference type="RefSeq" id="WP_015313920.1">
    <property type="nucleotide sequence ID" value="NC_019972.1"/>
</dbReference>
<dbReference type="PANTHER" id="PTHR33969">
    <property type="entry name" value="SEGREGATION AND CONDENSATION PROTEIN A"/>
    <property type="match status" value="1"/>
</dbReference>
<dbReference type="Pfam" id="PF02616">
    <property type="entry name" value="SMC_ScpA"/>
    <property type="match status" value="1"/>
</dbReference>
<dbReference type="InterPro" id="IPR003768">
    <property type="entry name" value="ScpA"/>
</dbReference>
<dbReference type="GeneID" id="14401620"/>
<name>L0L320_METHD</name>
<proteinExistence type="predicted"/>
<protein>
    <recommendedName>
        <fullName evidence="3">Segregation and condensation protein A</fullName>
    </recommendedName>
</protein>
<reference evidence="2" key="1">
    <citation type="submission" date="2012-02" db="EMBL/GenBank/DDBJ databases">
        <title>Complete sequence of plasmid of Methanomethylovorans hollandica DSM 15978.</title>
        <authorList>
            <person name="Lucas S."/>
            <person name="Copeland A."/>
            <person name="Lapidus A."/>
            <person name="Glavina del Rio T."/>
            <person name="Dalin E."/>
            <person name="Tice H."/>
            <person name="Bruce D."/>
            <person name="Goodwin L."/>
            <person name="Pitluck S."/>
            <person name="Peters L."/>
            <person name="Mikhailova N."/>
            <person name="Held B."/>
            <person name="Kyrpides N."/>
            <person name="Mavromatis K."/>
            <person name="Ivanova N."/>
            <person name="Brettin T."/>
            <person name="Detter J.C."/>
            <person name="Han C."/>
            <person name="Larimer F."/>
            <person name="Land M."/>
            <person name="Hauser L."/>
            <person name="Markowitz V."/>
            <person name="Cheng J.-F."/>
            <person name="Hugenholtz P."/>
            <person name="Woyke T."/>
            <person name="Wu D."/>
            <person name="Spring S."/>
            <person name="Schroeder M."/>
            <person name="Brambilla E."/>
            <person name="Klenk H.-P."/>
            <person name="Eisen J.A."/>
        </authorList>
    </citation>
    <scope>NUCLEOTIDE SEQUENCE [LARGE SCALE GENOMIC DNA]</scope>
    <source>
        <strain evidence="2">DSM 15978 / NBRC 107637 / DMS1</strain>
        <plasmid evidence="2">Plasmid pMETHO01</plasmid>
    </source>
</reference>
<dbReference type="KEGG" id="mhz:Metho_2658"/>
<dbReference type="EMBL" id="CP003363">
    <property type="protein sequence ID" value="AGB50788.1"/>
    <property type="molecule type" value="Genomic_DNA"/>
</dbReference>
<dbReference type="HOGENOM" id="CLU_070251_0_0_2"/>
<keyword evidence="1" id="KW-0614">Plasmid</keyword>
<gene>
    <name evidence="1" type="ordered locus">Metho_2658</name>
</gene>
<organism evidence="1 2">
    <name type="scientific">Methanomethylovorans hollandica (strain DSM 15978 / NBRC 107637 / DMS1)</name>
    <dbReference type="NCBI Taxonomy" id="867904"/>
    <lineage>
        <taxon>Archaea</taxon>
        <taxon>Methanobacteriati</taxon>
        <taxon>Methanobacteriota</taxon>
        <taxon>Stenosarchaea group</taxon>
        <taxon>Methanomicrobia</taxon>
        <taxon>Methanosarcinales</taxon>
        <taxon>Methanosarcinaceae</taxon>
        <taxon>Methanomethylovorans</taxon>
    </lineage>
</organism>
<dbReference type="AlphaFoldDB" id="L0L320"/>
<dbReference type="OrthoDB" id="53244at2157"/>
<dbReference type="Gene3D" id="6.10.250.2410">
    <property type="match status" value="1"/>
</dbReference>